<dbReference type="OrthoDB" id="2693531at2759"/>
<feature type="region of interest" description="Disordered" evidence="1">
    <location>
        <begin position="212"/>
        <end position="292"/>
    </location>
</feature>
<dbReference type="EMBL" id="GL945477">
    <property type="protein sequence ID" value="EGO01887.1"/>
    <property type="molecule type" value="Genomic_DNA"/>
</dbReference>
<keyword evidence="3" id="KW-1185">Reference proteome</keyword>
<gene>
    <name evidence="2" type="ORF">SERLA73DRAFT_159019</name>
</gene>
<dbReference type="InParanoid" id="F8PP10"/>
<protein>
    <submittedName>
        <fullName evidence="2">Uncharacterized protein</fullName>
    </submittedName>
</protein>
<evidence type="ECO:0000313" key="2">
    <source>
        <dbReference type="EMBL" id="EGO01887.1"/>
    </source>
</evidence>
<feature type="compositionally biased region" description="Basic and acidic residues" evidence="1">
    <location>
        <begin position="212"/>
        <end position="234"/>
    </location>
</feature>
<dbReference type="eggNOG" id="ENOG502T1E4">
    <property type="taxonomic scope" value="Eukaryota"/>
</dbReference>
<name>F8PP10_SERL3</name>
<feature type="compositionally biased region" description="Polar residues" evidence="1">
    <location>
        <begin position="251"/>
        <end position="265"/>
    </location>
</feature>
<dbReference type="HOGENOM" id="CLU_040342_0_0_1"/>
<evidence type="ECO:0000313" key="3">
    <source>
        <dbReference type="Proteomes" id="UP000008063"/>
    </source>
</evidence>
<dbReference type="OMA" id="THALEWF"/>
<reference evidence="3" key="1">
    <citation type="journal article" date="2011" name="Science">
        <title>The plant cell wall-decomposing machinery underlies the functional diversity of forest fungi.</title>
        <authorList>
            <person name="Eastwood D.C."/>
            <person name="Floudas D."/>
            <person name="Binder M."/>
            <person name="Majcherczyk A."/>
            <person name="Schneider P."/>
            <person name="Aerts A."/>
            <person name="Asiegbu F.O."/>
            <person name="Baker S.E."/>
            <person name="Barry K."/>
            <person name="Bendiksby M."/>
            <person name="Blumentritt M."/>
            <person name="Coutinho P.M."/>
            <person name="Cullen D."/>
            <person name="de Vries R.P."/>
            <person name="Gathman A."/>
            <person name="Goodell B."/>
            <person name="Henrissat B."/>
            <person name="Ihrmark K."/>
            <person name="Kauserud H."/>
            <person name="Kohler A."/>
            <person name="LaButti K."/>
            <person name="Lapidus A."/>
            <person name="Lavin J.L."/>
            <person name="Lee Y.-H."/>
            <person name="Lindquist E."/>
            <person name="Lilly W."/>
            <person name="Lucas S."/>
            <person name="Morin E."/>
            <person name="Murat C."/>
            <person name="Oguiza J.A."/>
            <person name="Park J."/>
            <person name="Pisabarro A.G."/>
            <person name="Riley R."/>
            <person name="Rosling A."/>
            <person name="Salamov A."/>
            <person name="Schmidt O."/>
            <person name="Schmutz J."/>
            <person name="Skrede I."/>
            <person name="Stenlid J."/>
            <person name="Wiebenga A."/>
            <person name="Xie X."/>
            <person name="Kuees U."/>
            <person name="Hibbett D.S."/>
            <person name="Hoffmeister D."/>
            <person name="Hoegberg N."/>
            <person name="Martin F."/>
            <person name="Grigoriev I.V."/>
            <person name="Watkinson S.C."/>
        </authorList>
    </citation>
    <scope>NUCLEOTIDE SEQUENCE [LARGE SCALE GENOMIC DNA]</scope>
    <source>
        <strain evidence="3">strain S7.3</strain>
    </source>
</reference>
<sequence>MMELQQANSKLHLQNEILRAKNDTLQGAYDALVQKVPQLLTDFRQPISIKKGPDGAIEVPTLPIVVLDVALKREDYPNVRFWRKQEYQQHCKEYQEAQLNPEQISGIGEKALNRLFYVEYEDRTTIDTEEGGRNIRKLARSIWFELADLGMAPKTWMSTSRAVLDYYRSKMYKKFPQLCFCESDWKADQLAIDNYPSWYANHFTRAEKKAVKNEAIDDSKKNLHANKDSSKRLPESMLVSPSHPVKKQRSSKQSIPSGNTPTLDVSKSECTEKWTPVQTQPEASISPPPPPQVLPLTPTINGVLEPSKTCVVLDRTDQQSVDVMREDQDAGKAKVPKKNKLCPRNTNTARNLCALDWLKMNKNGTAEEYKTYYNNLDQETKKMYQERAEAAQTQIIVYIQEQYMGKDSKNKQELEALEQRNKTEKTTHALEWFCNFWSHWVTAALTDQIRRSLQVKFRQVTQVLMLVSPSHDSIIVFVSPDALRPQSAQYCNIPSTRSGQIWPSFPQNSHFWSSRA</sequence>
<proteinExistence type="predicted"/>
<evidence type="ECO:0000256" key="1">
    <source>
        <dbReference type="SAM" id="MobiDB-lite"/>
    </source>
</evidence>
<accession>F8PP10</accession>
<dbReference type="Proteomes" id="UP000008063">
    <property type="component" value="Unassembled WGS sequence"/>
</dbReference>
<organism evidence="3">
    <name type="scientific">Serpula lacrymans var. lacrymans (strain S7.3)</name>
    <name type="common">Dry rot fungus</name>
    <dbReference type="NCBI Taxonomy" id="936435"/>
    <lineage>
        <taxon>Eukaryota</taxon>
        <taxon>Fungi</taxon>
        <taxon>Dikarya</taxon>
        <taxon>Basidiomycota</taxon>
        <taxon>Agaricomycotina</taxon>
        <taxon>Agaricomycetes</taxon>
        <taxon>Agaricomycetidae</taxon>
        <taxon>Boletales</taxon>
        <taxon>Coniophorineae</taxon>
        <taxon>Serpulaceae</taxon>
        <taxon>Serpula</taxon>
    </lineage>
</organism>
<dbReference type="STRING" id="936435.F8PP10"/>
<dbReference type="AlphaFoldDB" id="F8PP10"/>